<feature type="chain" id="PRO_5025655070" evidence="2">
    <location>
        <begin position="18"/>
        <end position="228"/>
    </location>
</feature>
<feature type="region of interest" description="Disordered" evidence="1">
    <location>
        <begin position="196"/>
        <end position="228"/>
    </location>
</feature>
<keyword evidence="2" id="KW-0732">Signal</keyword>
<dbReference type="Proteomes" id="UP000800036">
    <property type="component" value="Unassembled WGS sequence"/>
</dbReference>
<evidence type="ECO:0000256" key="1">
    <source>
        <dbReference type="SAM" id="MobiDB-lite"/>
    </source>
</evidence>
<reference evidence="3" key="1">
    <citation type="journal article" date="2020" name="Stud. Mycol.">
        <title>101 Dothideomycetes genomes: a test case for predicting lifestyles and emergence of pathogens.</title>
        <authorList>
            <person name="Haridas S."/>
            <person name="Albert R."/>
            <person name="Binder M."/>
            <person name="Bloem J."/>
            <person name="Labutti K."/>
            <person name="Salamov A."/>
            <person name="Andreopoulos B."/>
            <person name="Baker S."/>
            <person name="Barry K."/>
            <person name="Bills G."/>
            <person name="Bluhm B."/>
            <person name="Cannon C."/>
            <person name="Castanera R."/>
            <person name="Culley D."/>
            <person name="Daum C."/>
            <person name="Ezra D."/>
            <person name="Gonzalez J."/>
            <person name="Henrissat B."/>
            <person name="Kuo A."/>
            <person name="Liang C."/>
            <person name="Lipzen A."/>
            <person name="Lutzoni F."/>
            <person name="Magnuson J."/>
            <person name="Mondo S."/>
            <person name="Nolan M."/>
            <person name="Ohm R."/>
            <person name="Pangilinan J."/>
            <person name="Park H.-J."/>
            <person name="Ramirez L."/>
            <person name="Alfaro M."/>
            <person name="Sun H."/>
            <person name="Tritt A."/>
            <person name="Yoshinaga Y."/>
            <person name="Zwiers L.-H."/>
            <person name="Turgeon B."/>
            <person name="Goodwin S."/>
            <person name="Spatafora J."/>
            <person name="Crous P."/>
            <person name="Grigoriev I."/>
        </authorList>
    </citation>
    <scope>NUCLEOTIDE SEQUENCE</scope>
    <source>
        <strain evidence="3">CBS 107.79</strain>
    </source>
</reference>
<feature type="compositionally biased region" description="Basic and acidic residues" evidence="1">
    <location>
        <begin position="196"/>
        <end position="220"/>
    </location>
</feature>
<dbReference type="EMBL" id="ML976737">
    <property type="protein sequence ID" value="KAF1967081.1"/>
    <property type="molecule type" value="Genomic_DNA"/>
</dbReference>
<feature type="non-terminal residue" evidence="3">
    <location>
        <position position="228"/>
    </location>
</feature>
<sequence>MVLSILIAIVSAPALLGTQEAIRQSQSKEKREEHRARRCNLIASCVKSSMRSREINGRPIVLKDGKLWIDTGTSNGGAFGHPYAGYYLPYPDTKHEGLVTTITDVAPIMNWVYVDKDTYEVKYGVRLDAQPNFTGPFDCTRQDRRLTFDGWEGWCAVEEFPTLWALYFDKDDNGLKEKVAEGTRVLEIELTRKEKRWKKDGEERQKDQATKRAVETKEDAPTDNPITA</sequence>
<accession>A0A6A5UQ71</accession>
<proteinExistence type="predicted"/>
<feature type="signal peptide" evidence="2">
    <location>
        <begin position="1"/>
        <end position="17"/>
    </location>
</feature>
<evidence type="ECO:0000313" key="3">
    <source>
        <dbReference type="EMBL" id="KAF1967081.1"/>
    </source>
</evidence>
<dbReference type="PANTHER" id="PTHR38049">
    <property type="entry name" value="RICIN B LECTIN DOMAIN-CONTAINING PROTEIN"/>
    <property type="match status" value="1"/>
</dbReference>
<dbReference type="OrthoDB" id="3928002at2759"/>
<evidence type="ECO:0000313" key="4">
    <source>
        <dbReference type="Proteomes" id="UP000800036"/>
    </source>
</evidence>
<name>A0A6A5UQ71_9PLEO</name>
<gene>
    <name evidence="3" type="ORF">BU23DRAFT_411406</name>
</gene>
<evidence type="ECO:0000256" key="2">
    <source>
        <dbReference type="SAM" id="SignalP"/>
    </source>
</evidence>
<protein>
    <submittedName>
        <fullName evidence="3">Uncharacterized protein</fullName>
    </submittedName>
</protein>
<keyword evidence="4" id="KW-1185">Reference proteome</keyword>
<organism evidence="3 4">
    <name type="scientific">Bimuria novae-zelandiae CBS 107.79</name>
    <dbReference type="NCBI Taxonomy" id="1447943"/>
    <lineage>
        <taxon>Eukaryota</taxon>
        <taxon>Fungi</taxon>
        <taxon>Dikarya</taxon>
        <taxon>Ascomycota</taxon>
        <taxon>Pezizomycotina</taxon>
        <taxon>Dothideomycetes</taxon>
        <taxon>Pleosporomycetidae</taxon>
        <taxon>Pleosporales</taxon>
        <taxon>Massarineae</taxon>
        <taxon>Didymosphaeriaceae</taxon>
        <taxon>Bimuria</taxon>
    </lineage>
</organism>
<dbReference type="PANTHER" id="PTHR38049:SF2">
    <property type="entry name" value="RICIN B LECTIN DOMAIN-CONTAINING PROTEIN"/>
    <property type="match status" value="1"/>
</dbReference>
<dbReference type="AlphaFoldDB" id="A0A6A5UQ71"/>